<evidence type="ECO:0000313" key="2">
    <source>
        <dbReference type="Proteomes" id="UP000677152"/>
    </source>
</evidence>
<dbReference type="AlphaFoldDB" id="A0AA45R4R8"/>
<dbReference type="EMBL" id="CP073249">
    <property type="protein sequence ID" value="QUF04908.1"/>
    <property type="molecule type" value="Genomic_DNA"/>
</dbReference>
<dbReference type="Proteomes" id="UP000677152">
    <property type="component" value="Chromosome"/>
</dbReference>
<evidence type="ECO:0000313" key="1">
    <source>
        <dbReference type="EMBL" id="QUF04908.1"/>
    </source>
</evidence>
<accession>A0AA45R4R8</accession>
<name>A0AA45R4R8_9PSEU</name>
<proteinExistence type="predicted"/>
<organism evidence="1 2">
    <name type="scientific">Actinosynnema pretiosum subsp. pretiosum</name>
    <dbReference type="NCBI Taxonomy" id="103721"/>
    <lineage>
        <taxon>Bacteria</taxon>
        <taxon>Bacillati</taxon>
        <taxon>Actinomycetota</taxon>
        <taxon>Actinomycetes</taxon>
        <taxon>Pseudonocardiales</taxon>
        <taxon>Pseudonocardiaceae</taxon>
        <taxon>Actinosynnema</taxon>
    </lineage>
</organism>
<protein>
    <recommendedName>
        <fullName evidence="3">Cytoplasmic protein</fullName>
    </recommendedName>
</protein>
<dbReference type="Gene3D" id="3.80.10.10">
    <property type="entry name" value="Ribonuclease Inhibitor"/>
    <property type="match status" value="1"/>
</dbReference>
<evidence type="ECO:0008006" key="3">
    <source>
        <dbReference type="Google" id="ProtNLM"/>
    </source>
</evidence>
<reference evidence="1" key="1">
    <citation type="submission" date="2021-04" db="EMBL/GenBank/DDBJ databases">
        <title>Genomic sequence of Actinosynnema pretiosum subsp. pretiosum ATCC 31280 (C-14919).</title>
        <authorList>
            <person name="Bai L."/>
            <person name="Wang X."/>
            <person name="Xiao Y."/>
        </authorList>
    </citation>
    <scope>NUCLEOTIDE SEQUENCE</scope>
    <source>
        <strain evidence="1">ATCC 31280</strain>
    </source>
</reference>
<dbReference type="InterPro" id="IPR032675">
    <property type="entry name" value="LRR_dom_sf"/>
</dbReference>
<sequence length="279" mass="30276">MTDFDALRSDGSWQLTTTGDRITGAVFRLAPTPDRRALVEALGADASDPEQWESVLLEAFLTAPESADLTSLELHLTDFHHSAARAAAALASRGREHLVELHFGHDFTLLYEHATTSTGRRFNPLEKLNEGFANESAVDLWSALPALRALTLRGGLLLDDMGSTTVTDLHVIGAPFAIGALFPDRAPGVVTLTAEIGYDVFGGLCPAGQLEMLTPEAYPALRRLDISRAQFDEDEDLLETLAELPVLRQLETLDVALDEDVPERLAPVFAHLVRGPGED</sequence>
<gene>
    <name evidence="1" type="ORF">KCV87_01895</name>
</gene>